<gene>
    <name evidence="3" type="ORF">BCR33DRAFT_825535</name>
</gene>
<dbReference type="GO" id="GO:0003700">
    <property type="term" value="F:DNA-binding transcription factor activity"/>
    <property type="evidence" value="ECO:0007669"/>
    <property type="project" value="InterPro"/>
</dbReference>
<dbReference type="SUPFAM" id="SSF57959">
    <property type="entry name" value="Leucine zipper domain"/>
    <property type="match status" value="1"/>
</dbReference>
<dbReference type="EMBL" id="MCGO01000031">
    <property type="protein sequence ID" value="ORY41651.1"/>
    <property type="molecule type" value="Genomic_DNA"/>
</dbReference>
<dbReference type="Gene3D" id="1.20.5.170">
    <property type="match status" value="1"/>
</dbReference>
<keyword evidence="4" id="KW-1185">Reference proteome</keyword>
<protein>
    <recommendedName>
        <fullName evidence="5">BZIP domain-containing protein</fullName>
    </recommendedName>
</protein>
<reference evidence="3 4" key="1">
    <citation type="submission" date="2016-07" db="EMBL/GenBank/DDBJ databases">
        <title>Pervasive Adenine N6-methylation of Active Genes in Fungi.</title>
        <authorList>
            <consortium name="DOE Joint Genome Institute"/>
            <person name="Mondo S.J."/>
            <person name="Dannebaum R.O."/>
            <person name="Kuo R.C."/>
            <person name="Labutti K."/>
            <person name="Haridas S."/>
            <person name="Kuo A."/>
            <person name="Salamov A."/>
            <person name="Ahrendt S.R."/>
            <person name="Lipzen A."/>
            <person name="Sullivan W."/>
            <person name="Andreopoulos W.B."/>
            <person name="Clum A."/>
            <person name="Lindquist E."/>
            <person name="Daum C."/>
            <person name="Ramamoorthy G.K."/>
            <person name="Gryganskyi A."/>
            <person name="Culley D."/>
            <person name="Magnuson J.K."/>
            <person name="James T.Y."/>
            <person name="O'Malley M.A."/>
            <person name="Stajich J.E."/>
            <person name="Spatafora J.W."/>
            <person name="Visel A."/>
            <person name="Grigoriev I.V."/>
        </authorList>
    </citation>
    <scope>NUCLEOTIDE SEQUENCE [LARGE SCALE GENOMIC DNA]</scope>
    <source>
        <strain evidence="3 4">JEL800</strain>
    </source>
</reference>
<feature type="compositionally biased region" description="Low complexity" evidence="2">
    <location>
        <begin position="16"/>
        <end position="25"/>
    </location>
</feature>
<feature type="coiled-coil region" evidence="1">
    <location>
        <begin position="148"/>
        <end position="178"/>
    </location>
</feature>
<evidence type="ECO:0000313" key="3">
    <source>
        <dbReference type="EMBL" id="ORY41651.1"/>
    </source>
</evidence>
<dbReference type="InterPro" id="IPR046347">
    <property type="entry name" value="bZIP_sf"/>
</dbReference>
<accession>A0A1Y2C3S5</accession>
<feature type="region of interest" description="Disordered" evidence="2">
    <location>
        <begin position="1"/>
        <end position="42"/>
    </location>
</feature>
<proteinExistence type="predicted"/>
<evidence type="ECO:0000313" key="4">
    <source>
        <dbReference type="Proteomes" id="UP000193642"/>
    </source>
</evidence>
<organism evidence="3 4">
    <name type="scientific">Rhizoclosmatium globosum</name>
    <dbReference type="NCBI Taxonomy" id="329046"/>
    <lineage>
        <taxon>Eukaryota</taxon>
        <taxon>Fungi</taxon>
        <taxon>Fungi incertae sedis</taxon>
        <taxon>Chytridiomycota</taxon>
        <taxon>Chytridiomycota incertae sedis</taxon>
        <taxon>Chytridiomycetes</taxon>
        <taxon>Chytridiales</taxon>
        <taxon>Chytriomycetaceae</taxon>
        <taxon>Rhizoclosmatium</taxon>
    </lineage>
</organism>
<dbReference type="AlphaFoldDB" id="A0A1Y2C3S5"/>
<sequence>MDIRALIDEDDPTPSPTGSSSSLPLPEQPRRSTPPTTSNEDKALKNRLAQRQFQERRRLHTLSSTLHSLCISLIPPPQPPTLLPRQRDAYLTELEEILAVIDGRMGTSGVLQLQQAQPVPLRPRFDSPQMSVEERRKITNRLAQQASRERKRVRAQSLEAAVKRLEDIHEELEAARRIAFGVRFY</sequence>
<name>A0A1Y2C3S5_9FUNG</name>
<evidence type="ECO:0000256" key="2">
    <source>
        <dbReference type="SAM" id="MobiDB-lite"/>
    </source>
</evidence>
<dbReference type="OrthoDB" id="4155149at2759"/>
<evidence type="ECO:0008006" key="5">
    <source>
        <dbReference type="Google" id="ProtNLM"/>
    </source>
</evidence>
<dbReference type="Proteomes" id="UP000193642">
    <property type="component" value="Unassembled WGS sequence"/>
</dbReference>
<evidence type="ECO:0000256" key="1">
    <source>
        <dbReference type="SAM" id="Coils"/>
    </source>
</evidence>
<keyword evidence="1" id="KW-0175">Coiled coil</keyword>
<comment type="caution">
    <text evidence="3">The sequence shown here is derived from an EMBL/GenBank/DDBJ whole genome shotgun (WGS) entry which is preliminary data.</text>
</comment>